<evidence type="ECO:0000256" key="1">
    <source>
        <dbReference type="SAM" id="Phobius"/>
    </source>
</evidence>
<keyword evidence="1" id="KW-0472">Membrane</keyword>
<protein>
    <recommendedName>
        <fullName evidence="4">Preprotein translocase subunit SecE</fullName>
    </recommendedName>
</protein>
<evidence type="ECO:0000313" key="3">
    <source>
        <dbReference type="Proteomes" id="UP001162131"/>
    </source>
</evidence>
<sequence length="80" mass="9146">MSEIKENKAKKQLKAGYEGLKNFIWPSDPRKRAEKKSIYTTVGLFVVTTVVLVKWGTKIADYVYNPALLEEQNRLAMQGL</sequence>
<feature type="transmembrane region" description="Helical" evidence="1">
    <location>
        <begin position="38"/>
        <end position="56"/>
    </location>
</feature>
<gene>
    <name evidence="2" type="ORF">BSTOLATCC_MIC34915</name>
</gene>
<dbReference type="Proteomes" id="UP001162131">
    <property type="component" value="Unassembled WGS sequence"/>
</dbReference>
<organism evidence="2 3">
    <name type="scientific">Blepharisma stoltei</name>
    <dbReference type="NCBI Taxonomy" id="1481888"/>
    <lineage>
        <taxon>Eukaryota</taxon>
        <taxon>Sar</taxon>
        <taxon>Alveolata</taxon>
        <taxon>Ciliophora</taxon>
        <taxon>Postciliodesmatophora</taxon>
        <taxon>Heterotrichea</taxon>
        <taxon>Heterotrichida</taxon>
        <taxon>Blepharismidae</taxon>
        <taxon>Blepharisma</taxon>
    </lineage>
</organism>
<reference evidence="2" key="1">
    <citation type="submission" date="2021-09" db="EMBL/GenBank/DDBJ databases">
        <authorList>
            <consortium name="AG Swart"/>
            <person name="Singh M."/>
            <person name="Singh A."/>
            <person name="Seah K."/>
            <person name="Emmerich C."/>
        </authorList>
    </citation>
    <scope>NUCLEOTIDE SEQUENCE</scope>
    <source>
        <strain evidence="2">ATCC30299</strain>
    </source>
</reference>
<keyword evidence="1" id="KW-0812">Transmembrane</keyword>
<keyword evidence="1" id="KW-1133">Transmembrane helix</keyword>
<evidence type="ECO:0008006" key="4">
    <source>
        <dbReference type="Google" id="ProtNLM"/>
    </source>
</evidence>
<dbReference type="AlphaFoldDB" id="A0AAU9JSL2"/>
<accession>A0AAU9JSL2</accession>
<keyword evidence="3" id="KW-1185">Reference proteome</keyword>
<proteinExistence type="predicted"/>
<dbReference type="EMBL" id="CAJZBQ010000035">
    <property type="protein sequence ID" value="CAG9323879.1"/>
    <property type="molecule type" value="Genomic_DNA"/>
</dbReference>
<name>A0AAU9JSL2_9CILI</name>
<evidence type="ECO:0000313" key="2">
    <source>
        <dbReference type="EMBL" id="CAG9323879.1"/>
    </source>
</evidence>
<comment type="caution">
    <text evidence="2">The sequence shown here is derived from an EMBL/GenBank/DDBJ whole genome shotgun (WGS) entry which is preliminary data.</text>
</comment>